<dbReference type="FunFam" id="3.40.50.300:FF:000590">
    <property type="entry name" value="Ribosome biogenesis GTPase A"/>
    <property type="match status" value="1"/>
</dbReference>
<dbReference type="PIRSF" id="PIRSF006230">
    <property type="entry name" value="MG442"/>
    <property type="match status" value="1"/>
</dbReference>
<organism evidence="7 8">
    <name type="scientific">Schleiferilactobacillus shenzhenensis LY-73</name>
    <dbReference type="NCBI Taxonomy" id="1231336"/>
    <lineage>
        <taxon>Bacteria</taxon>
        <taxon>Bacillati</taxon>
        <taxon>Bacillota</taxon>
        <taxon>Bacilli</taxon>
        <taxon>Lactobacillales</taxon>
        <taxon>Lactobacillaceae</taxon>
        <taxon>Schleiferilactobacillus</taxon>
    </lineage>
</organism>
<name>U4TNW8_9LACO</name>
<proteinExistence type="inferred from homology"/>
<dbReference type="Gene3D" id="1.10.1580.10">
    <property type="match status" value="1"/>
</dbReference>
<feature type="binding site" evidence="5">
    <location>
        <begin position="121"/>
        <end position="126"/>
    </location>
    <ligand>
        <name>GTP</name>
        <dbReference type="ChEBI" id="CHEBI:37565"/>
    </ligand>
</feature>
<dbReference type="InterPro" id="IPR006073">
    <property type="entry name" value="GTP-bd"/>
</dbReference>
<accession>U4TNW8</accession>
<dbReference type="EMBL" id="KI271582">
    <property type="protein sequence ID" value="ERL66586.1"/>
    <property type="molecule type" value="Genomic_DNA"/>
</dbReference>
<evidence type="ECO:0000256" key="2">
    <source>
        <dbReference type="ARBA" id="ARBA00022741"/>
    </source>
</evidence>
<feature type="binding site" evidence="5">
    <location>
        <begin position="49"/>
        <end position="52"/>
    </location>
    <ligand>
        <name>GTP</name>
        <dbReference type="ChEBI" id="CHEBI:37565"/>
    </ligand>
</feature>
<protein>
    <recommendedName>
        <fullName evidence="1 4">Ribosome biogenesis GTPase A</fullName>
    </recommendedName>
</protein>
<dbReference type="InterPro" id="IPR019991">
    <property type="entry name" value="GTP-bd_ribosome_bgen"/>
</dbReference>
<dbReference type="CDD" id="cd01856">
    <property type="entry name" value="YlqF"/>
    <property type="match status" value="1"/>
</dbReference>
<feature type="domain" description="CP-type G" evidence="6">
    <location>
        <begin position="5"/>
        <end position="169"/>
    </location>
</feature>
<dbReference type="InterPro" id="IPR016478">
    <property type="entry name" value="GTPase_MTG1"/>
</dbReference>
<dbReference type="InterPro" id="IPR030378">
    <property type="entry name" value="G_CP_dom"/>
</dbReference>
<gene>
    <name evidence="7" type="primary">rbgA</name>
    <name evidence="7" type="ORF">L248_0265</name>
</gene>
<dbReference type="NCBIfam" id="TIGR03596">
    <property type="entry name" value="GTPase_YlqF"/>
    <property type="match status" value="1"/>
</dbReference>
<dbReference type="GO" id="GO:0003924">
    <property type="term" value="F:GTPase activity"/>
    <property type="evidence" value="ECO:0007669"/>
    <property type="project" value="TreeGrafter"/>
</dbReference>
<evidence type="ECO:0000256" key="1">
    <source>
        <dbReference type="ARBA" id="ARBA00014898"/>
    </source>
</evidence>
<evidence type="ECO:0000256" key="5">
    <source>
        <dbReference type="PIRSR" id="PIRSR006230-1"/>
    </source>
</evidence>
<dbReference type="PANTHER" id="PTHR45782">
    <property type="entry name" value="MITOCHONDRIAL RIBOSOME-ASSOCIATED GTPASE 1"/>
    <property type="match status" value="1"/>
</dbReference>
<dbReference type="Proteomes" id="UP000030647">
    <property type="component" value="Unassembled WGS sequence"/>
</dbReference>
<reference evidence="8" key="1">
    <citation type="journal article" date="2013" name="Genome Announc.">
        <title>Whole-Genome Sequencing of Lactobacillus shenzhenensis Strain LY-73T.</title>
        <authorList>
            <person name="Lin Z."/>
            <person name="Liu Z."/>
            <person name="Yang R."/>
            <person name="Zou Y."/>
            <person name="Wan D."/>
            <person name="Chen J."/>
            <person name="Guo M."/>
            <person name="Zhao J."/>
            <person name="Fang C."/>
            <person name="Yang R."/>
            <person name="Liu F."/>
        </authorList>
    </citation>
    <scope>NUCLEOTIDE SEQUENCE [LARGE SCALE GENOMIC DNA]</scope>
    <source>
        <strain evidence="8">LY-73</strain>
    </source>
</reference>
<dbReference type="HOGENOM" id="CLU_011106_1_0_9"/>
<keyword evidence="4" id="KW-0963">Cytoplasm</keyword>
<dbReference type="InterPro" id="IPR023179">
    <property type="entry name" value="GTP-bd_ortho_bundle_sf"/>
</dbReference>
<dbReference type="SUPFAM" id="SSF52540">
    <property type="entry name" value="P-loop containing nucleoside triphosphate hydrolases"/>
    <property type="match status" value="1"/>
</dbReference>
<comment type="similarity">
    <text evidence="4">Belongs to the TRAFAC class YlqF/YawG GTPase family. MTG1 subfamily.</text>
</comment>
<dbReference type="PROSITE" id="PS51721">
    <property type="entry name" value="G_CP"/>
    <property type="match status" value="1"/>
</dbReference>
<dbReference type="eggNOG" id="COG1161">
    <property type="taxonomic scope" value="Bacteria"/>
</dbReference>
<dbReference type="Gene3D" id="3.40.50.300">
    <property type="entry name" value="P-loop containing nucleotide triphosphate hydrolases"/>
    <property type="match status" value="1"/>
</dbReference>
<evidence type="ECO:0000256" key="4">
    <source>
        <dbReference type="PIRNR" id="PIRNR006230"/>
    </source>
</evidence>
<dbReference type="GO" id="GO:0005737">
    <property type="term" value="C:cytoplasm"/>
    <property type="evidence" value="ECO:0007669"/>
    <property type="project" value="UniProtKB-SubCell"/>
</dbReference>
<sequence>MAKARRQVTEALKNVDILYEIVDARVPESSRNPLLDEIGQGKKRLLVLNKADLADPAATRAFIDYYAAHDLPAVAIDAQHSQGIQQIMSATHRVLAEYIERQKAKGLRNVLLRAMCVGVPNVGKSTILNRLAGRNIAQTGNTPGVTKSQQWIKTSSDINLLDTPGILWPKFDDPAVGTKLALTGGIKDSLFHADDVALFALEKLIARVPQELQHLYRVNATDLTQPLPDLLMTITARLGFKDDYERASWTLINDVRKGKLGRFTWDEVPVDDAAR</sequence>
<evidence type="ECO:0000259" key="6">
    <source>
        <dbReference type="PROSITE" id="PS51721"/>
    </source>
</evidence>
<comment type="subcellular location">
    <subcellularLocation>
        <location evidence="4">Cytoplasm</location>
    </subcellularLocation>
</comment>
<dbReference type="PANTHER" id="PTHR45782:SF4">
    <property type="entry name" value="MITOCHONDRIAL RIBOSOME-ASSOCIATED GTPASE 1"/>
    <property type="match status" value="1"/>
</dbReference>
<comment type="function">
    <text evidence="4">Required for a late step of 50S ribosomal subunit assembly. Has GTPase activity.</text>
</comment>
<keyword evidence="8" id="KW-1185">Reference proteome</keyword>
<feature type="binding site" evidence="5">
    <location>
        <position position="165"/>
    </location>
    <ligand>
        <name>GTP</name>
        <dbReference type="ChEBI" id="CHEBI:37565"/>
    </ligand>
</feature>
<keyword evidence="2 4" id="KW-0547">Nucleotide-binding</keyword>
<dbReference type="AlphaFoldDB" id="U4TNW8"/>
<evidence type="ECO:0000313" key="7">
    <source>
        <dbReference type="EMBL" id="ERL66586.1"/>
    </source>
</evidence>
<evidence type="ECO:0000313" key="8">
    <source>
        <dbReference type="Proteomes" id="UP000030647"/>
    </source>
</evidence>
<dbReference type="STRING" id="1231336.L248_0265"/>
<dbReference type="GO" id="GO:0006412">
    <property type="term" value="P:translation"/>
    <property type="evidence" value="ECO:0007669"/>
    <property type="project" value="TreeGrafter"/>
</dbReference>
<dbReference type="GO" id="GO:0005525">
    <property type="term" value="F:GTP binding"/>
    <property type="evidence" value="ECO:0007669"/>
    <property type="project" value="UniProtKB-KW"/>
</dbReference>
<dbReference type="InterPro" id="IPR027417">
    <property type="entry name" value="P-loop_NTPase"/>
</dbReference>
<dbReference type="Pfam" id="PF01926">
    <property type="entry name" value="MMR_HSR1"/>
    <property type="match status" value="1"/>
</dbReference>
<evidence type="ECO:0000256" key="3">
    <source>
        <dbReference type="ARBA" id="ARBA00023134"/>
    </source>
</evidence>
<keyword evidence="3 4" id="KW-0342">GTP-binding</keyword>